<feature type="transmembrane region" description="Helical" evidence="1">
    <location>
        <begin position="7"/>
        <end position="28"/>
    </location>
</feature>
<accession>A0A822VP03</accession>
<keyword evidence="1" id="KW-1133">Transmembrane helix</keyword>
<name>A0A822VP03_STRSU</name>
<dbReference type="Proteomes" id="UP000075041">
    <property type="component" value="Unassembled WGS sequence"/>
</dbReference>
<protein>
    <submittedName>
        <fullName evidence="2">Uncharacterized protein</fullName>
    </submittedName>
</protein>
<organism evidence="2 3">
    <name type="scientific">Streptococcus suis</name>
    <dbReference type="NCBI Taxonomy" id="1307"/>
    <lineage>
        <taxon>Bacteria</taxon>
        <taxon>Bacillati</taxon>
        <taxon>Bacillota</taxon>
        <taxon>Bacilli</taxon>
        <taxon>Lactobacillales</taxon>
        <taxon>Streptococcaceae</taxon>
        <taxon>Streptococcus</taxon>
    </lineage>
</organism>
<dbReference type="EMBL" id="FIFJ01000021">
    <property type="protein sequence ID" value="CYU16370.1"/>
    <property type="molecule type" value="Genomic_DNA"/>
</dbReference>
<keyword evidence="1" id="KW-0472">Membrane</keyword>
<dbReference type="AlphaFoldDB" id="A0A822VP03"/>
<gene>
    <name evidence="2" type="ORF">ERS132356_01645</name>
</gene>
<reference evidence="2 3" key="1">
    <citation type="submission" date="2016-02" db="EMBL/GenBank/DDBJ databases">
        <authorList>
            <consortium name="Pathogen Informatics"/>
        </authorList>
    </citation>
    <scope>NUCLEOTIDE SEQUENCE [LARGE SCALE GENOMIC DNA]</scope>
    <source>
        <strain evidence="2 3">LOLA-SS005</strain>
    </source>
</reference>
<proteinExistence type="predicted"/>
<comment type="caution">
    <text evidence="2">The sequence shown here is derived from an EMBL/GenBank/DDBJ whole genome shotgun (WGS) entry which is preliminary data.</text>
</comment>
<sequence length="38" mass="4257">MKLIKAILIIIVLGAMTPFLWVLAPFYLEEGGNHDNQS</sequence>
<keyword evidence="1" id="KW-0812">Transmembrane</keyword>
<evidence type="ECO:0000313" key="3">
    <source>
        <dbReference type="Proteomes" id="UP000075041"/>
    </source>
</evidence>
<evidence type="ECO:0000256" key="1">
    <source>
        <dbReference type="SAM" id="Phobius"/>
    </source>
</evidence>
<evidence type="ECO:0000313" key="2">
    <source>
        <dbReference type="EMBL" id="CYU16370.1"/>
    </source>
</evidence>